<comment type="caution">
    <text evidence="1">The sequence shown here is derived from an EMBL/GenBank/DDBJ whole genome shotgun (WGS) entry which is preliminary data.</text>
</comment>
<proteinExistence type="predicted"/>
<evidence type="ECO:0000313" key="3">
    <source>
        <dbReference type="Proteomes" id="UP000583944"/>
    </source>
</evidence>
<dbReference type="VEuPathDB" id="TriTrypDB:ECC02_005099"/>
<accession>A0A7J6Y5I1</accession>
<protein>
    <submittedName>
        <fullName evidence="1">Uncharacterized protein</fullName>
    </submittedName>
</protein>
<dbReference type="AlphaFoldDB" id="A0A7J6Y5I1"/>
<reference evidence="1" key="2">
    <citation type="submission" date="2020-04" db="EMBL/GenBank/DDBJ databases">
        <authorList>
            <person name="Diaz Viraque F."/>
        </authorList>
    </citation>
    <scope>NUCLEOTIDE SEQUENCE</scope>
    <source>
        <strain evidence="1">Berenice</strain>
    </source>
</reference>
<organism evidence="1 3">
    <name type="scientific">Trypanosoma cruzi</name>
    <dbReference type="NCBI Taxonomy" id="5693"/>
    <lineage>
        <taxon>Eukaryota</taxon>
        <taxon>Discoba</taxon>
        <taxon>Euglenozoa</taxon>
        <taxon>Kinetoplastea</taxon>
        <taxon>Metakinetoplastina</taxon>
        <taxon>Trypanosomatida</taxon>
        <taxon>Trypanosomatidae</taxon>
        <taxon>Trypanosoma</taxon>
        <taxon>Schizotrypanum</taxon>
    </lineage>
</organism>
<dbReference type="VEuPathDB" id="TriTrypDB:ECC02_005102"/>
<dbReference type="EMBL" id="JABDHM010000032">
    <property type="protein sequence ID" value="KAF5221935.1"/>
    <property type="molecule type" value="Genomic_DNA"/>
</dbReference>
<evidence type="ECO:0000313" key="2">
    <source>
        <dbReference type="EMBL" id="KAF5221935.1"/>
    </source>
</evidence>
<name>A0A7J6Y5I1_TRYCR</name>
<dbReference type="EMBL" id="JABDHM010000032">
    <property type="protein sequence ID" value="KAF5221932.1"/>
    <property type="molecule type" value="Genomic_DNA"/>
</dbReference>
<dbReference type="Proteomes" id="UP000583944">
    <property type="component" value="Unassembled WGS sequence"/>
</dbReference>
<evidence type="ECO:0000313" key="1">
    <source>
        <dbReference type="EMBL" id="KAF5221932.1"/>
    </source>
</evidence>
<sequence length="330" mass="37186">MICGRGMCTAKKMKKMLRDEHHDKTGVKLCFVHLREGGLPPGRLGGLFFLRLCAFLFITPRFFFCGPAKGDLQEISARRPCRRRKSGFPPEKRHFLNLFWARSSCRFNATLLCGFDACVSERFDQCSQPTRMWCVRRREGACQPFYCLHRCGCCRCLPLFLRSCGFFTRCFGEGVAALIVHGILILVSRSGDIEREGLLPFCFICPLCLTAISTQKCSSAPQLVLAGLLMVVTGNRMRQLFSAPFQCRIFLLIDGRHSVRRATLIGLCGTARQRHRRKQADLFTYLISSCAQVFFPHVLLGTQTARCPQPCVRGILPAMWTAGNTEGLPL</sequence>
<gene>
    <name evidence="1" type="ORF">ECC02_005099</name>
    <name evidence="2" type="ORF">ECC02_005102</name>
</gene>
<reference evidence="1 3" key="1">
    <citation type="journal article" date="2019" name="Genome Biol. Evol.">
        <title>Nanopore Sequencing Significantly Improves Genome Assembly of the Protozoan Parasite Trypanosoma cruzi.</title>
        <authorList>
            <person name="Diaz-Viraque F."/>
            <person name="Pita S."/>
            <person name="Greif G."/>
            <person name="de Souza R.C.M."/>
            <person name="Iraola G."/>
            <person name="Robello C."/>
        </authorList>
    </citation>
    <scope>NUCLEOTIDE SEQUENCE [LARGE SCALE GENOMIC DNA]</scope>
    <source>
        <strain evidence="1 3">Berenice</strain>
    </source>
</reference>